<dbReference type="InterPro" id="IPR011032">
    <property type="entry name" value="GroES-like_sf"/>
</dbReference>
<dbReference type="InterPro" id="IPR013154">
    <property type="entry name" value="ADH-like_N"/>
</dbReference>
<dbReference type="Pfam" id="PF00107">
    <property type="entry name" value="ADH_zinc_N"/>
    <property type="match status" value="1"/>
</dbReference>
<proteinExistence type="predicted"/>
<name>A0A427YS04_9TREE</name>
<keyword evidence="3" id="KW-1185">Reference proteome</keyword>
<dbReference type="CDD" id="cd05289">
    <property type="entry name" value="MDR_like_2"/>
    <property type="match status" value="1"/>
</dbReference>
<dbReference type="InterPro" id="IPR013149">
    <property type="entry name" value="ADH-like_C"/>
</dbReference>
<evidence type="ECO:0000313" key="3">
    <source>
        <dbReference type="Proteomes" id="UP000279259"/>
    </source>
</evidence>
<reference evidence="2 3" key="1">
    <citation type="submission" date="2018-11" db="EMBL/GenBank/DDBJ databases">
        <title>Genome sequence of Saitozyma podzolica DSM 27192.</title>
        <authorList>
            <person name="Aliyu H."/>
            <person name="Gorte O."/>
            <person name="Ochsenreither K."/>
        </authorList>
    </citation>
    <scope>NUCLEOTIDE SEQUENCE [LARGE SCALE GENOMIC DNA]</scope>
    <source>
        <strain evidence="2 3">DSM 27192</strain>
    </source>
</reference>
<dbReference type="InterPro" id="IPR052733">
    <property type="entry name" value="Chloroplast_QOR"/>
</dbReference>
<dbReference type="SMART" id="SM00829">
    <property type="entry name" value="PKS_ER"/>
    <property type="match status" value="1"/>
</dbReference>
<dbReference type="GO" id="GO:0016491">
    <property type="term" value="F:oxidoreductase activity"/>
    <property type="evidence" value="ECO:0007669"/>
    <property type="project" value="InterPro"/>
</dbReference>
<dbReference type="SUPFAM" id="SSF50129">
    <property type="entry name" value="GroES-like"/>
    <property type="match status" value="1"/>
</dbReference>
<dbReference type="Gene3D" id="3.40.50.720">
    <property type="entry name" value="NAD(P)-binding Rossmann-like Domain"/>
    <property type="match status" value="1"/>
</dbReference>
<evidence type="ECO:0000313" key="2">
    <source>
        <dbReference type="EMBL" id="RSH93870.1"/>
    </source>
</evidence>
<dbReference type="Proteomes" id="UP000279259">
    <property type="component" value="Unassembled WGS sequence"/>
</dbReference>
<dbReference type="PANTHER" id="PTHR44013:SF1">
    <property type="entry name" value="ZINC-TYPE ALCOHOL DEHYDROGENASE-LIKE PROTEIN C16A3.02C"/>
    <property type="match status" value="1"/>
</dbReference>
<dbReference type="AlphaFoldDB" id="A0A427YS04"/>
<evidence type="ECO:0000259" key="1">
    <source>
        <dbReference type="SMART" id="SM00829"/>
    </source>
</evidence>
<dbReference type="OrthoDB" id="3509362at2759"/>
<dbReference type="InterPro" id="IPR020843">
    <property type="entry name" value="ER"/>
</dbReference>
<comment type="caution">
    <text evidence="2">The sequence shown here is derived from an EMBL/GenBank/DDBJ whole genome shotgun (WGS) entry which is preliminary data.</text>
</comment>
<dbReference type="InterPro" id="IPR036291">
    <property type="entry name" value="NAD(P)-bd_dom_sf"/>
</dbReference>
<accession>A0A427YS04</accession>
<sequence length="308" mass="33141">MSNEAWQYTTRGRLSTTIERVKREIPLPEHGEIVVKLKAAALNPVEEQLAQESDFMLRFMGWPHMGTPIVPCSDYSGVVHFVGTGITKWKVGDEVFGVRSLSPEGTLQQYIAVPASSPVARRPPSLSFTDAAALPLVYCTVYTALVNYGKLPFDPAPADVGKRSVLILGGSSGTGSVGIQLAKKMGLRVVTTCSTKNVELVKKLGADEVIDYTTQHVLSEALHSHHAPYAVILDCAGGKDLLPSLDHLILSDPGAPELGIYVTIVGDKTGRDAMGGSITNYFYPSQAIRTARGKLNDYLPSYIPSDLG</sequence>
<protein>
    <submittedName>
        <fullName evidence="2">Zinc ion binding</fullName>
    </submittedName>
</protein>
<dbReference type="Pfam" id="PF08240">
    <property type="entry name" value="ADH_N"/>
    <property type="match status" value="1"/>
</dbReference>
<feature type="domain" description="Enoyl reductase (ER)" evidence="1">
    <location>
        <begin position="12"/>
        <end position="295"/>
    </location>
</feature>
<dbReference type="SUPFAM" id="SSF51735">
    <property type="entry name" value="NAD(P)-binding Rossmann-fold domains"/>
    <property type="match status" value="1"/>
</dbReference>
<gene>
    <name evidence="2" type="primary">YIM1</name>
    <name evidence="2" type="ORF">EHS25_006520</name>
</gene>
<organism evidence="2 3">
    <name type="scientific">Saitozyma podzolica</name>
    <dbReference type="NCBI Taxonomy" id="1890683"/>
    <lineage>
        <taxon>Eukaryota</taxon>
        <taxon>Fungi</taxon>
        <taxon>Dikarya</taxon>
        <taxon>Basidiomycota</taxon>
        <taxon>Agaricomycotina</taxon>
        <taxon>Tremellomycetes</taxon>
        <taxon>Tremellales</taxon>
        <taxon>Trimorphomycetaceae</taxon>
        <taxon>Saitozyma</taxon>
    </lineage>
</organism>
<dbReference type="STRING" id="1890683.A0A427YS04"/>
<dbReference type="Gene3D" id="3.90.180.10">
    <property type="entry name" value="Medium-chain alcohol dehydrogenases, catalytic domain"/>
    <property type="match status" value="1"/>
</dbReference>
<dbReference type="PANTHER" id="PTHR44013">
    <property type="entry name" value="ZINC-TYPE ALCOHOL DEHYDROGENASE-LIKE PROTEIN C16A3.02C"/>
    <property type="match status" value="1"/>
</dbReference>
<dbReference type="EMBL" id="RSCD01000003">
    <property type="protein sequence ID" value="RSH93870.1"/>
    <property type="molecule type" value="Genomic_DNA"/>
</dbReference>